<evidence type="ECO:0000313" key="3">
    <source>
        <dbReference type="EMBL" id="SCZ14484.1"/>
    </source>
</evidence>
<dbReference type="RefSeq" id="WP_139165591.1">
    <property type="nucleotide sequence ID" value="NZ_FMVJ01000027.1"/>
</dbReference>
<dbReference type="InterPro" id="IPR001296">
    <property type="entry name" value="Glyco_trans_1"/>
</dbReference>
<gene>
    <name evidence="3" type="ORF">SAMN02927923_04555</name>
</gene>
<accession>A0A1G5LPC6</accession>
<dbReference type="PANTHER" id="PTHR46401:SF8">
    <property type="entry name" value="BLL6006 PROTEIN"/>
    <property type="match status" value="1"/>
</dbReference>
<feature type="transmembrane region" description="Helical" evidence="1">
    <location>
        <begin position="133"/>
        <end position="158"/>
    </location>
</feature>
<keyword evidence="3" id="KW-0808">Transferase</keyword>
<dbReference type="SUPFAM" id="SSF53756">
    <property type="entry name" value="UDP-Glycosyltransferase/glycogen phosphorylase"/>
    <property type="match status" value="1"/>
</dbReference>
<keyword evidence="4" id="KW-1185">Reference proteome</keyword>
<sequence length="539" mass="60743">MKRFSVVYTWRPSRIGVSEGLNVLLADLVKGLGVLGIPVRIYTTSRHKGGLEAMLQANQVPQTAFEIVPIIEGSLSLDWYYGRASRPRRRSRLLMRLSRFMRRILKPRSMLRSLSWMLDLSRSNIALKIWPLFLVIILTLPVVVVLLPGLAVMAAAALGGRWIGRKLRAAVSNVRGRTSKRLINALDRATSGRNKQISINTVFTYLSESVYRQECERLARALQNVEDDTLFFPAAFDGHLIANLKSKKTVVVFPDAVTAVFPTRYPANDFMSLLIWNVKRSVTAASGLICYSEFSKSEQLMRLLSGDNRDRKITVIPQGFYVDAAAEPISSEELNSYVRNYLPDLGDLPRMNFGHFEYLIYPTVDRPHKNSLTLIKAGEVLIRKHFLDIKIVLTSPGATPDVIDYIRDKKLHRDVIFMPSLPIKVLNTMLEGAAVTVHPSLAEGGDIFNFSRAVSNGTPALLSNIPVAREMFDRNGITKQTYESWLFDPFDADTLAGKIADILASRSAWVAQQKAVLGQLSSYRFEDMARRYYEFYCKV</sequence>
<evidence type="ECO:0000313" key="4">
    <source>
        <dbReference type="Proteomes" id="UP000199569"/>
    </source>
</evidence>
<keyword evidence="1" id="KW-0812">Transmembrane</keyword>
<dbReference type="OrthoDB" id="9801609at2"/>
<reference evidence="3 4" key="1">
    <citation type="submission" date="2016-10" db="EMBL/GenBank/DDBJ databases">
        <authorList>
            <person name="de Groot N.N."/>
        </authorList>
    </citation>
    <scope>NUCLEOTIDE SEQUENCE [LARGE SCALE GENOMIC DNA]</scope>
    <source>
        <strain evidence="3 4">CGMCC 1.7666</strain>
    </source>
</reference>
<feature type="domain" description="Glycosyl transferase family 1" evidence="2">
    <location>
        <begin position="358"/>
        <end position="506"/>
    </location>
</feature>
<protein>
    <submittedName>
        <fullName evidence="3">Glycosyltransferase involved in cell wall bisynthesis</fullName>
    </submittedName>
</protein>
<organism evidence="3 4">
    <name type="scientific">Microvirga guangxiensis</name>
    <dbReference type="NCBI Taxonomy" id="549386"/>
    <lineage>
        <taxon>Bacteria</taxon>
        <taxon>Pseudomonadati</taxon>
        <taxon>Pseudomonadota</taxon>
        <taxon>Alphaproteobacteria</taxon>
        <taxon>Hyphomicrobiales</taxon>
        <taxon>Methylobacteriaceae</taxon>
        <taxon>Microvirga</taxon>
    </lineage>
</organism>
<keyword evidence="1" id="KW-1133">Transmembrane helix</keyword>
<name>A0A1G5LPC6_9HYPH</name>
<dbReference type="GO" id="GO:0016757">
    <property type="term" value="F:glycosyltransferase activity"/>
    <property type="evidence" value="ECO:0007669"/>
    <property type="project" value="InterPro"/>
</dbReference>
<dbReference type="Gene3D" id="3.40.50.2000">
    <property type="entry name" value="Glycogen Phosphorylase B"/>
    <property type="match status" value="1"/>
</dbReference>
<dbReference type="EMBL" id="FMVJ01000027">
    <property type="protein sequence ID" value="SCZ14484.1"/>
    <property type="molecule type" value="Genomic_DNA"/>
</dbReference>
<dbReference type="Proteomes" id="UP000199569">
    <property type="component" value="Unassembled WGS sequence"/>
</dbReference>
<dbReference type="Pfam" id="PF00534">
    <property type="entry name" value="Glycos_transf_1"/>
    <property type="match status" value="1"/>
</dbReference>
<keyword evidence="1" id="KW-0472">Membrane</keyword>
<proteinExistence type="predicted"/>
<dbReference type="STRING" id="549386.SAMN02927923_04555"/>
<dbReference type="PANTHER" id="PTHR46401">
    <property type="entry name" value="GLYCOSYLTRANSFERASE WBBK-RELATED"/>
    <property type="match status" value="1"/>
</dbReference>
<evidence type="ECO:0000259" key="2">
    <source>
        <dbReference type="Pfam" id="PF00534"/>
    </source>
</evidence>
<dbReference type="AlphaFoldDB" id="A0A1G5LPC6"/>
<evidence type="ECO:0000256" key="1">
    <source>
        <dbReference type="SAM" id="Phobius"/>
    </source>
</evidence>